<dbReference type="PANTHER" id="PTHR33048:SF47">
    <property type="entry name" value="INTEGRAL MEMBRANE PROTEIN-RELATED"/>
    <property type="match status" value="1"/>
</dbReference>
<name>A0A9P4PWI2_9PLEO</name>
<comment type="similarity">
    <text evidence="5">Belongs to the SAT4 family.</text>
</comment>
<feature type="transmembrane region" description="Helical" evidence="7">
    <location>
        <begin position="122"/>
        <end position="142"/>
    </location>
</feature>
<keyword evidence="4 7" id="KW-0472">Membrane</keyword>
<protein>
    <recommendedName>
        <fullName evidence="8">Rhodopsin domain-containing protein</fullName>
    </recommendedName>
</protein>
<feature type="region of interest" description="Disordered" evidence="6">
    <location>
        <begin position="270"/>
        <end position="339"/>
    </location>
</feature>
<keyword evidence="3 7" id="KW-1133">Transmembrane helix</keyword>
<evidence type="ECO:0000256" key="3">
    <source>
        <dbReference type="ARBA" id="ARBA00022989"/>
    </source>
</evidence>
<evidence type="ECO:0000256" key="1">
    <source>
        <dbReference type="ARBA" id="ARBA00004141"/>
    </source>
</evidence>
<dbReference type="OrthoDB" id="5329176at2759"/>
<feature type="transmembrane region" description="Helical" evidence="7">
    <location>
        <begin position="92"/>
        <end position="110"/>
    </location>
</feature>
<dbReference type="PANTHER" id="PTHR33048">
    <property type="entry name" value="PTH11-LIKE INTEGRAL MEMBRANE PROTEIN (AFU_ORTHOLOGUE AFUA_5G11245)"/>
    <property type="match status" value="1"/>
</dbReference>
<reference evidence="9" key="1">
    <citation type="journal article" date="2020" name="Stud. Mycol.">
        <title>101 Dothideomycetes genomes: a test case for predicting lifestyles and emergence of pathogens.</title>
        <authorList>
            <person name="Haridas S."/>
            <person name="Albert R."/>
            <person name="Binder M."/>
            <person name="Bloem J."/>
            <person name="Labutti K."/>
            <person name="Salamov A."/>
            <person name="Andreopoulos B."/>
            <person name="Baker S."/>
            <person name="Barry K."/>
            <person name="Bills G."/>
            <person name="Bluhm B."/>
            <person name="Cannon C."/>
            <person name="Castanera R."/>
            <person name="Culley D."/>
            <person name="Daum C."/>
            <person name="Ezra D."/>
            <person name="Gonzalez J."/>
            <person name="Henrissat B."/>
            <person name="Kuo A."/>
            <person name="Liang C."/>
            <person name="Lipzen A."/>
            <person name="Lutzoni F."/>
            <person name="Magnuson J."/>
            <person name="Mondo S."/>
            <person name="Nolan M."/>
            <person name="Ohm R."/>
            <person name="Pangilinan J."/>
            <person name="Park H.-J."/>
            <person name="Ramirez L."/>
            <person name="Alfaro M."/>
            <person name="Sun H."/>
            <person name="Tritt A."/>
            <person name="Yoshinaga Y."/>
            <person name="Zwiers L.-H."/>
            <person name="Turgeon B."/>
            <person name="Goodwin S."/>
            <person name="Spatafora J."/>
            <person name="Crous P."/>
            <person name="Grigoriev I."/>
        </authorList>
    </citation>
    <scope>NUCLEOTIDE SEQUENCE</scope>
    <source>
        <strain evidence="9">CBS 690.94</strain>
    </source>
</reference>
<feature type="transmembrane region" description="Helical" evidence="7">
    <location>
        <begin position="234"/>
        <end position="257"/>
    </location>
</feature>
<feature type="transmembrane region" description="Helical" evidence="7">
    <location>
        <begin position="201"/>
        <end position="222"/>
    </location>
</feature>
<evidence type="ECO:0000259" key="8">
    <source>
        <dbReference type="Pfam" id="PF20684"/>
    </source>
</evidence>
<accession>A0A9P4PWI2</accession>
<keyword evidence="2 7" id="KW-0812">Transmembrane</keyword>
<evidence type="ECO:0000256" key="4">
    <source>
        <dbReference type="ARBA" id="ARBA00023136"/>
    </source>
</evidence>
<dbReference type="EMBL" id="MU001493">
    <property type="protein sequence ID" value="KAF2450628.1"/>
    <property type="molecule type" value="Genomic_DNA"/>
</dbReference>
<dbReference type="InterPro" id="IPR049326">
    <property type="entry name" value="Rhodopsin_dom_fungi"/>
</dbReference>
<proteinExistence type="inferred from homology"/>
<dbReference type="Pfam" id="PF20684">
    <property type="entry name" value="Fung_rhodopsin"/>
    <property type="match status" value="1"/>
</dbReference>
<evidence type="ECO:0000256" key="5">
    <source>
        <dbReference type="ARBA" id="ARBA00038359"/>
    </source>
</evidence>
<sequence>MAIANLQPLAYAVAYVTFFIGLTLVGLRAYCHIKFLKTWRWDDLWATAILIFIIGQQIVLHMFLYWGCGLHMDTLSPVQQYNIGVWLFVEEVVYYAVHWIIKMSFLAFYLRLSPIPTFRKLIFFGMVLNAAIFLTNTLTAFFQCVPFDEIFHPGTHPGAVCINRLALLVVPSVLNILEDVYILVLPVSTVWNLQMTTRRKVAVLSVISFGASAVIVACFRLIPLLELYGSPDVSWALGKMVIVASLEIQLAVVASNLPSMKALWLHMTSESANGSGGEQSGSKGYKLSSMERKGAGSRFASHKRGSITMMERGVMSTESEEELTRVALSTSGSKVAAEG</sequence>
<dbReference type="AlphaFoldDB" id="A0A9P4PWI2"/>
<comment type="caution">
    <text evidence="9">The sequence shown here is derived from an EMBL/GenBank/DDBJ whole genome shotgun (WGS) entry which is preliminary data.</text>
</comment>
<organism evidence="9 10">
    <name type="scientific">Karstenula rhodostoma CBS 690.94</name>
    <dbReference type="NCBI Taxonomy" id="1392251"/>
    <lineage>
        <taxon>Eukaryota</taxon>
        <taxon>Fungi</taxon>
        <taxon>Dikarya</taxon>
        <taxon>Ascomycota</taxon>
        <taxon>Pezizomycotina</taxon>
        <taxon>Dothideomycetes</taxon>
        <taxon>Pleosporomycetidae</taxon>
        <taxon>Pleosporales</taxon>
        <taxon>Massarineae</taxon>
        <taxon>Didymosphaeriaceae</taxon>
        <taxon>Karstenula</taxon>
    </lineage>
</organism>
<evidence type="ECO:0000313" key="9">
    <source>
        <dbReference type="EMBL" id="KAF2450628.1"/>
    </source>
</evidence>
<dbReference type="GO" id="GO:0016020">
    <property type="term" value="C:membrane"/>
    <property type="evidence" value="ECO:0007669"/>
    <property type="project" value="UniProtKB-SubCell"/>
</dbReference>
<evidence type="ECO:0000256" key="6">
    <source>
        <dbReference type="SAM" id="MobiDB-lite"/>
    </source>
</evidence>
<gene>
    <name evidence="9" type="ORF">P171DRAFT_468887</name>
</gene>
<feature type="transmembrane region" description="Helical" evidence="7">
    <location>
        <begin position="162"/>
        <end position="189"/>
    </location>
</feature>
<dbReference type="Proteomes" id="UP000799764">
    <property type="component" value="Unassembled WGS sequence"/>
</dbReference>
<feature type="transmembrane region" description="Helical" evidence="7">
    <location>
        <begin position="43"/>
        <end position="66"/>
    </location>
</feature>
<feature type="domain" description="Rhodopsin" evidence="8">
    <location>
        <begin position="27"/>
        <end position="264"/>
    </location>
</feature>
<evidence type="ECO:0000256" key="7">
    <source>
        <dbReference type="SAM" id="Phobius"/>
    </source>
</evidence>
<feature type="transmembrane region" description="Helical" evidence="7">
    <location>
        <begin position="12"/>
        <end position="31"/>
    </location>
</feature>
<dbReference type="InterPro" id="IPR052337">
    <property type="entry name" value="SAT4-like"/>
</dbReference>
<keyword evidence="10" id="KW-1185">Reference proteome</keyword>
<comment type="subcellular location">
    <subcellularLocation>
        <location evidence="1">Membrane</location>
        <topology evidence="1">Multi-pass membrane protein</topology>
    </subcellularLocation>
</comment>
<evidence type="ECO:0000256" key="2">
    <source>
        <dbReference type="ARBA" id="ARBA00022692"/>
    </source>
</evidence>
<evidence type="ECO:0000313" key="10">
    <source>
        <dbReference type="Proteomes" id="UP000799764"/>
    </source>
</evidence>